<gene>
    <name evidence="6" type="primary">rhaS_18</name>
    <name evidence="5" type="ORF">ABTW24_16380</name>
    <name evidence="6" type="ORF">NCTC11429_03948</name>
</gene>
<dbReference type="GO" id="GO:0003700">
    <property type="term" value="F:DNA-binding transcription factor activity"/>
    <property type="evidence" value="ECO:0007669"/>
    <property type="project" value="InterPro"/>
</dbReference>
<dbReference type="STRING" id="1123265.GCA_000686625_04203"/>
<dbReference type="Proteomes" id="UP001566204">
    <property type="component" value="Unassembled WGS sequence"/>
</dbReference>
<dbReference type="RefSeq" id="WP_028070853.1">
    <property type="nucleotide sequence ID" value="NZ_CP158797.1"/>
</dbReference>
<evidence type="ECO:0000256" key="3">
    <source>
        <dbReference type="ARBA" id="ARBA00023163"/>
    </source>
</evidence>
<evidence type="ECO:0000313" key="7">
    <source>
        <dbReference type="Proteomes" id="UP000308196"/>
    </source>
</evidence>
<dbReference type="GeneID" id="78464574"/>
<dbReference type="SMART" id="SM00342">
    <property type="entry name" value="HTH_ARAC"/>
    <property type="match status" value="1"/>
</dbReference>
<sequence>MLNDYKKYDLFGRTLLQKIDLKAPFHYDFPIAEQACFLYVLKGVFEYQRDDNRMSLAKDYALLLNCIQSGQQIQHCKTDDECQILIVTFYPDILKKVYDRELPYLLRKPRDVISNKSAEMLNNDILIKKYVEGLLFYFENPLLVNDDILILKLKEILLLLAQSGDAATVQLILSQLFSPDTYSFKQIIEANLFAQLTIEQLAAHCNLSISSFKREFARLYQDTPANYIKHKKLQKAADLLVFSEKRITDIAFECGFNDLATFTKNFTDAYHIHPTGYRQAKR</sequence>
<dbReference type="PANTHER" id="PTHR43280">
    <property type="entry name" value="ARAC-FAMILY TRANSCRIPTIONAL REGULATOR"/>
    <property type="match status" value="1"/>
</dbReference>
<evidence type="ECO:0000256" key="2">
    <source>
        <dbReference type="ARBA" id="ARBA00023125"/>
    </source>
</evidence>
<organism evidence="6 7">
    <name type="scientific">Sphingobacterium thalpophilum</name>
    <dbReference type="NCBI Taxonomy" id="259"/>
    <lineage>
        <taxon>Bacteria</taxon>
        <taxon>Pseudomonadati</taxon>
        <taxon>Bacteroidota</taxon>
        <taxon>Sphingobacteriia</taxon>
        <taxon>Sphingobacteriales</taxon>
        <taxon>Sphingobacteriaceae</taxon>
        <taxon>Sphingobacterium</taxon>
    </lineage>
</organism>
<dbReference type="InterPro" id="IPR018060">
    <property type="entry name" value="HTH_AraC"/>
</dbReference>
<dbReference type="EMBL" id="LR590484">
    <property type="protein sequence ID" value="VTR49754.1"/>
    <property type="molecule type" value="Genomic_DNA"/>
</dbReference>
<dbReference type="AlphaFoldDB" id="A0A4U9W044"/>
<evidence type="ECO:0000259" key="4">
    <source>
        <dbReference type="PROSITE" id="PS01124"/>
    </source>
</evidence>
<keyword evidence="2" id="KW-0238">DNA-binding</keyword>
<dbReference type="EMBL" id="JBEOQB010000004">
    <property type="protein sequence ID" value="MEZ0453173.1"/>
    <property type="molecule type" value="Genomic_DNA"/>
</dbReference>
<dbReference type="Gene3D" id="1.10.10.60">
    <property type="entry name" value="Homeodomain-like"/>
    <property type="match status" value="2"/>
</dbReference>
<keyword evidence="8" id="KW-1185">Reference proteome</keyword>
<feature type="domain" description="HTH araC/xylS-type" evidence="4">
    <location>
        <begin position="182"/>
        <end position="280"/>
    </location>
</feature>
<protein>
    <submittedName>
        <fullName evidence="5">AraC family transcriptional regulator</fullName>
    </submittedName>
    <submittedName>
        <fullName evidence="6">L-rhamnose operon regulatory protein rhaS</fullName>
    </submittedName>
</protein>
<dbReference type="GO" id="GO:0043565">
    <property type="term" value="F:sequence-specific DNA binding"/>
    <property type="evidence" value="ECO:0007669"/>
    <property type="project" value="InterPro"/>
</dbReference>
<reference evidence="5 8" key="2">
    <citation type="submission" date="2024-06" db="EMBL/GenBank/DDBJ databases">
        <title>Soil Sphingobacterium thalpophilum.</title>
        <authorList>
            <person name="Yang J."/>
            <person name="Li J."/>
        </authorList>
    </citation>
    <scope>NUCLEOTIDE SEQUENCE [LARGE SCALE GENOMIC DNA]</scope>
    <source>
        <strain evidence="5 8">22g91tb</strain>
    </source>
</reference>
<dbReference type="PROSITE" id="PS01124">
    <property type="entry name" value="HTH_ARAC_FAMILY_2"/>
    <property type="match status" value="1"/>
</dbReference>
<accession>A0A4U9W044</accession>
<dbReference type="KEGG" id="stha:NCTC11429_03948"/>
<dbReference type="Pfam" id="PF22200">
    <property type="entry name" value="ExsA_N"/>
    <property type="match status" value="1"/>
</dbReference>
<dbReference type="PANTHER" id="PTHR43280:SF2">
    <property type="entry name" value="HTH-TYPE TRANSCRIPTIONAL REGULATOR EXSA"/>
    <property type="match status" value="1"/>
</dbReference>
<evidence type="ECO:0000313" key="5">
    <source>
        <dbReference type="EMBL" id="MEZ0453173.1"/>
    </source>
</evidence>
<dbReference type="InterPro" id="IPR009057">
    <property type="entry name" value="Homeodomain-like_sf"/>
</dbReference>
<reference evidence="6 7" key="1">
    <citation type="submission" date="2019-05" db="EMBL/GenBank/DDBJ databases">
        <authorList>
            <consortium name="Pathogen Informatics"/>
        </authorList>
    </citation>
    <scope>NUCLEOTIDE SEQUENCE [LARGE SCALE GENOMIC DNA]</scope>
    <source>
        <strain evidence="6 7">NCTC11429</strain>
    </source>
</reference>
<dbReference type="InterPro" id="IPR054015">
    <property type="entry name" value="ExsA-like_N"/>
</dbReference>
<dbReference type="Pfam" id="PF12833">
    <property type="entry name" value="HTH_18"/>
    <property type="match status" value="1"/>
</dbReference>
<name>A0A4U9W044_9SPHI</name>
<evidence type="ECO:0000256" key="1">
    <source>
        <dbReference type="ARBA" id="ARBA00023015"/>
    </source>
</evidence>
<evidence type="ECO:0000313" key="8">
    <source>
        <dbReference type="Proteomes" id="UP001566204"/>
    </source>
</evidence>
<proteinExistence type="predicted"/>
<evidence type="ECO:0000313" key="6">
    <source>
        <dbReference type="EMBL" id="VTR49754.1"/>
    </source>
</evidence>
<keyword evidence="3" id="KW-0804">Transcription</keyword>
<dbReference type="SUPFAM" id="SSF46689">
    <property type="entry name" value="Homeodomain-like"/>
    <property type="match status" value="2"/>
</dbReference>
<keyword evidence="1" id="KW-0805">Transcription regulation</keyword>
<dbReference type="Proteomes" id="UP000308196">
    <property type="component" value="Chromosome"/>
</dbReference>